<gene>
    <name evidence="1" type="ORF">NCTC11541_00144</name>
</gene>
<proteinExistence type="predicted"/>
<dbReference type="EMBL" id="LR134372">
    <property type="protein sequence ID" value="VEG84128.1"/>
    <property type="molecule type" value="Genomic_DNA"/>
</dbReference>
<evidence type="ECO:0000313" key="1">
    <source>
        <dbReference type="EMBL" id="VEG84128.1"/>
    </source>
</evidence>
<evidence type="ECO:0000313" key="2">
    <source>
        <dbReference type="Proteomes" id="UP000278157"/>
    </source>
</evidence>
<organism evidence="1 2">
    <name type="scientific">Campylobacter upsaliensis</name>
    <dbReference type="NCBI Taxonomy" id="28080"/>
    <lineage>
        <taxon>Bacteria</taxon>
        <taxon>Pseudomonadati</taxon>
        <taxon>Campylobacterota</taxon>
        <taxon>Epsilonproteobacteria</taxon>
        <taxon>Campylobacterales</taxon>
        <taxon>Campylobacteraceae</taxon>
        <taxon>Campylobacter</taxon>
    </lineage>
</organism>
<dbReference type="AlphaFoldDB" id="A0A3S4SHI7"/>
<reference evidence="1 2" key="1">
    <citation type="submission" date="2018-12" db="EMBL/GenBank/DDBJ databases">
        <authorList>
            <consortium name="Pathogen Informatics"/>
        </authorList>
    </citation>
    <scope>NUCLEOTIDE SEQUENCE [LARGE SCALE GENOMIC DNA]</scope>
    <source>
        <strain evidence="1 2">NCTC11541</strain>
    </source>
</reference>
<sequence>MTLKYVNGGVMRKNLNNHFDEYFTKPEIAKMLFEK</sequence>
<dbReference type="Proteomes" id="UP000278157">
    <property type="component" value="Chromosome"/>
</dbReference>
<protein>
    <submittedName>
        <fullName evidence="1">Uncharacterized protein</fullName>
    </submittedName>
</protein>
<accession>A0A3S4SHI7</accession>
<name>A0A3S4SHI7_CAMUP</name>